<reference evidence="3" key="1">
    <citation type="submission" date="2016-07" db="EMBL/GenBank/DDBJ databases">
        <title>New class B carbapenemase carried by novel plasmid in Pseudomonas putida enviromental strain in eastern Amazonia.</title>
        <authorList>
            <person name="Souza C.O."/>
            <person name="Lima K.V."/>
            <person name="Brasiliense D.M."/>
            <person name="Perez-Chaparro P.J."/>
            <person name="Mamizuka E.M."/>
            <person name="Lima M.O."/>
            <person name="Lima L.N."/>
            <person name="McCulloch J.A."/>
        </authorList>
    </citation>
    <scope>NUCLEOTIDE SEQUENCE [LARGE SCALE GENOMIC DNA]</scope>
    <source>
        <strain evidence="3">IEC33019</strain>
    </source>
</reference>
<accession>A0A1B2FA85</accession>
<dbReference type="InterPro" id="IPR004919">
    <property type="entry name" value="GmrSD_N"/>
</dbReference>
<gene>
    <name evidence="3" type="ORF">IEC33019_3545</name>
</gene>
<dbReference type="EMBL" id="CP016634">
    <property type="protein sequence ID" value="ANY89065.1"/>
    <property type="molecule type" value="Genomic_DNA"/>
</dbReference>
<dbReference type="InterPro" id="IPR011089">
    <property type="entry name" value="GmrSD_C"/>
</dbReference>
<protein>
    <recommendedName>
        <fullName evidence="4">DUF262 domain-containing protein</fullName>
    </recommendedName>
</protein>
<evidence type="ECO:0000313" key="3">
    <source>
        <dbReference type="EMBL" id="ANY89065.1"/>
    </source>
</evidence>
<dbReference type="Pfam" id="PF07510">
    <property type="entry name" value="GmrSD_C"/>
    <property type="match status" value="1"/>
</dbReference>
<evidence type="ECO:0000259" key="2">
    <source>
        <dbReference type="Pfam" id="PF07510"/>
    </source>
</evidence>
<organism evidence="3">
    <name type="scientific">Pseudomonas putida</name>
    <name type="common">Arthrobacter siderocapsulatus</name>
    <dbReference type="NCBI Taxonomy" id="303"/>
    <lineage>
        <taxon>Bacteria</taxon>
        <taxon>Pseudomonadati</taxon>
        <taxon>Pseudomonadota</taxon>
        <taxon>Gammaproteobacteria</taxon>
        <taxon>Pseudomonadales</taxon>
        <taxon>Pseudomonadaceae</taxon>
        <taxon>Pseudomonas</taxon>
    </lineage>
</organism>
<feature type="domain" description="GmrSD restriction endonucleases N-terminal" evidence="1">
    <location>
        <begin position="18"/>
        <end position="229"/>
    </location>
</feature>
<sequence>MMLRIWEAGMQTGKSTVRDIFDGLRIFNVPTYQRAYSWTREDNLEDFLGDLRSQHPDRPYFLGSFLFHLQESKREFARVDIVDGQQRLTTLVIFMHVLLRRLAELGSIQVSERTRRIYVRDGDIFKLESANEGNTFLHGTVLGERLCSVQDITLVTHSQRLLLDARCYFEEQLADCGLAQLERIYSTVVNADVLLYVVDKISTATQIFELLNDRGRRLTDLESIKSFLMYNAGIVYDHPEQVIGAIQEDFAQIYRLIESHRINDRDVLRYHVLAFEPYPSEFAEKPKAYIKDKILRLVSDPAEREVARAQIRDFPARLRQSFELFVQIRDRRHVDQDLAQTYMIGRVAPFYPTLMRVLSERREAFPRVVRAINAFAFRSALARLRSNGESYQYTCLRNGEDVIAKIETFVSENWWNVNGRAQEALNYENYYDWLDKNIVRYLLFSYENHLRQAKGFPVLSSRVYASKDTREKLSIEHVTAREVQNVSFDDDFRERYLNSVGNLVIDHAASNSSKGRKDGSEKAIDYQQAPLMSQNELNELACDWDDLEAIKDFIRAREDKLKTFITARFGL</sequence>
<dbReference type="RefSeq" id="WP_081337528.1">
    <property type="nucleotide sequence ID" value="NZ_JAGFUU010000047.1"/>
</dbReference>
<name>A0A1B2FA85_PSEPU</name>
<dbReference type="PANTHER" id="PTHR35149:SF1">
    <property type="entry name" value="DUF5655 DOMAIN-CONTAINING PROTEIN"/>
    <property type="match status" value="1"/>
</dbReference>
<dbReference type="Pfam" id="PF03235">
    <property type="entry name" value="GmrSD_N"/>
    <property type="match status" value="1"/>
</dbReference>
<feature type="domain" description="GmrSD restriction endonucleases C-terminal" evidence="2">
    <location>
        <begin position="419"/>
        <end position="561"/>
    </location>
</feature>
<evidence type="ECO:0000259" key="1">
    <source>
        <dbReference type="Pfam" id="PF03235"/>
    </source>
</evidence>
<dbReference type="PANTHER" id="PTHR35149">
    <property type="entry name" value="SLL5132 PROTEIN"/>
    <property type="match status" value="1"/>
</dbReference>
<dbReference type="AlphaFoldDB" id="A0A1B2FA85"/>
<evidence type="ECO:0008006" key="4">
    <source>
        <dbReference type="Google" id="ProtNLM"/>
    </source>
</evidence>
<proteinExistence type="predicted"/>